<dbReference type="PIRSF" id="PIRSF036773">
    <property type="entry name" value="HIRIP5"/>
    <property type="match status" value="1"/>
</dbReference>
<gene>
    <name evidence="3" type="ORF">Lyticum_00670</name>
</gene>
<proteinExistence type="inferred from homology"/>
<dbReference type="Proteomes" id="UP001289135">
    <property type="component" value="Unassembled WGS sequence"/>
</dbReference>
<organism evidence="3 4">
    <name type="scientific">Lyticum sinuosum</name>
    <dbReference type="NCBI Taxonomy" id="1332059"/>
    <lineage>
        <taxon>Bacteria</taxon>
        <taxon>Pseudomonadati</taxon>
        <taxon>Pseudomonadota</taxon>
        <taxon>Alphaproteobacteria</taxon>
        <taxon>Rickettsiales</taxon>
        <taxon>Lyticum</taxon>
    </lineage>
</organism>
<dbReference type="GO" id="GO:0051536">
    <property type="term" value="F:iron-sulfur cluster binding"/>
    <property type="evidence" value="ECO:0007669"/>
    <property type="project" value="InterPro"/>
</dbReference>
<sequence>MFIQIVETPNPNTLKFIPGINLLEEKNKTYHFDTVDSCSISPLALSIMSIPSVNKIMIANDFISVTKKEEADWITTKTLIVTTIIDHISQNYPIFLEEHDIINHSLKNNSFLEKNTEKDNINEGIISHIKALIEEKVRPAVAMDGGDIEFVSFDSGIVYLKMHGACSGCPSSSYTLKNGIENMLRYYIPEIHSVEKVEDY</sequence>
<feature type="domain" description="Scaffold protein Nfu/NifU N-terminal" evidence="2">
    <location>
        <begin position="3"/>
        <end position="91"/>
    </location>
</feature>
<accession>A0AAE4VL91</accession>
<dbReference type="FunFam" id="3.30.300.130:FF:000001">
    <property type="entry name" value="NFU1 iron-sulfur cluster scaffold"/>
    <property type="match status" value="1"/>
</dbReference>
<dbReference type="SMART" id="SM00932">
    <property type="entry name" value="Nfu_N"/>
    <property type="match status" value="1"/>
</dbReference>
<evidence type="ECO:0000256" key="1">
    <source>
        <dbReference type="ARBA" id="ARBA00006420"/>
    </source>
</evidence>
<dbReference type="Pfam" id="PF01106">
    <property type="entry name" value="NifU"/>
    <property type="match status" value="1"/>
</dbReference>
<keyword evidence="4" id="KW-1185">Reference proteome</keyword>
<dbReference type="RefSeq" id="WP_322498914.1">
    <property type="nucleotide sequence ID" value="NZ_JARGYU010000003.1"/>
</dbReference>
<protein>
    <submittedName>
        <fullName evidence="3">Fe/S biogenesis protein NifU-like protein</fullName>
    </submittedName>
</protein>
<dbReference type="PANTHER" id="PTHR11178">
    <property type="entry name" value="IRON-SULFUR CLUSTER SCAFFOLD PROTEIN NFU-RELATED"/>
    <property type="match status" value="1"/>
</dbReference>
<comment type="caution">
    <text evidence="3">The sequence shown here is derived from an EMBL/GenBank/DDBJ whole genome shotgun (WGS) entry which is preliminary data.</text>
</comment>
<dbReference type="AlphaFoldDB" id="A0AAE4VL91"/>
<dbReference type="Gene3D" id="3.30.1370.70">
    <property type="entry name" value="Scaffold protein Nfu/NifU, N-terminal domain"/>
    <property type="match status" value="1"/>
</dbReference>
<dbReference type="InterPro" id="IPR001075">
    <property type="entry name" value="NIF_FeS_clus_asmbl_NifU_C"/>
</dbReference>
<dbReference type="InterPro" id="IPR014824">
    <property type="entry name" value="Nfu/NifU_N"/>
</dbReference>
<dbReference type="EMBL" id="JARGYU010000003">
    <property type="protein sequence ID" value="MDZ5761489.1"/>
    <property type="molecule type" value="Genomic_DNA"/>
</dbReference>
<dbReference type="PANTHER" id="PTHR11178:SF1">
    <property type="entry name" value="NFU1 IRON-SULFUR CLUSTER SCAFFOLD HOMOLOG, MITOCHONDRIAL"/>
    <property type="match status" value="1"/>
</dbReference>
<dbReference type="InterPro" id="IPR036498">
    <property type="entry name" value="Nfu/NifU_N_sf"/>
</dbReference>
<name>A0AAE4VL91_9RICK</name>
<dbReference type="GO" id="GO:0016226">
    <property type="term" value="P:iron-sulfur cluster assembly"/>
    <property type="evidence" value="ECO:0007669"/>
    <property type="project" value="InterPro"/>
</dbReference>
<dbReference type="InterPro" id="IPR034904">
    <property type="entry name" value="FSCA_dom_sf"/>
</dbReference>
<dbReference type="InterPro" id="IPR035433">
    <property type="entry name" value="NFU1-like"/>
</dbReference>
<reference evidence="3" key="1">
    <citation type="submission" date="2023-02" db="EMBL/GenBank/DDBJ databases">
        <title>Host association and intracellularity evolved multiple times independently in the Rickettsiales.</title>
        <authorList>
            <person name="Castelli M."/>
            <person name="Nardi T."/>
            <person name="Gammuto L."/>
            <person name="Bellinzona G."/>
            <person name="Sabaneyeva E."/>
            <person name="Potekhin A."/>
            <person name="Serra V."/>
            <person name="Petroni G."/>
            <person name="Sassera D."/>
        </authorList>
    </citation>
    <scope>NUCLEOTIDE SEQUENCE</scope>
    <source>
        <strain evidence="3">USBL-36I1</strain>
    </source>
</reference>
<dbReference type="Gene3D" id="3.30.300.130">
    <property type="entry name" value="Fe-S cluster assembly (FSCA)"/>
    <property type="match status" value="1"/>
</dbReference>
<evidence type="ECO:0000313" key="4">
    <source>
        <dbReference type="Proteomes" id="UP001289135"/>
    </source>
</evidence>
<evidence type="ECO:0000259" key="2">
    <source>
        <dbReference type="SMART" id="SM00932"/>
    </source>
</evidence>
<dbReference type="GO" id="GO:0005506">
    <property type="term" value="F:iron ion binding"/>
    <property type="evidence" value="ECO:0007669"/>
    <property type="project" value="InterPro"/>
</dbReference>
<evidence type="ECO:0000313" key="3">
    <source>
        <dbReference type="EMBL" id="MDZ5761489.1"/>
    </source>
</evidence>
<dbReference type="Pfam" id="PF08712">
    <property type="entry name" value="Nfu_N"/>
    <property type="match status" value="1"/>
</dbReference>
<dbReference type="SUPFAM" id="SSF110836">
    <property type="entry name" value="Hypothetical protein SAV1430"/>
    <property type="match status" value="1"/>
</dbReference>
<comment type="similarity">
    <text evidence="1">Belongs to the NifU family.</text>
</comment>
<dbReference type="SUPFAM" id="SSF117916">
    <property type="entry name" value="Fe-S cluster assembly (FSCA) domain-like"/>
    <property type="match status" value="1"/>
</dbReference>